<dbReference type="RefSeq" id="WP_094885232.1">
    <property type="nucleotide sequence ID" value="NZ_NPMS01000003.1"/>
</dbReference>
<accession>A0A265NA18</accession>
<dbReference type="OrthoDB" id="9800154at2"/>
<dbReference type="InterPro" id="IPR002645">
    <property type="entry name" value="STAS_dom"/>
</dbReference>
<evidence type="ECO:0000256" key="1">
    <source>
        <dbReference type="ARBA" id="ARBA00022553"/>
    </source>
</evidence>
<dbReference type="PANTHER" id="PTHR33745:SF3">
    <property type="entry name" value="RSBT CO-ANTAGONIST PROTEIN RSBRC"/>
    <property type="match status" value="1"/>
</dbReference>
<gene>
    <name evidence="3" type="ORF">CIL03_07570</name>
</gene>
<dbReference type="EMBL" id="NPMS01000003">
    <property type="protein sequence ID" value="OZU88872.1"/>
    <property type="molecule type" value="Genomic_DNA"/>
</dbReference>
<sequence length="276" mass="31271">MSGKQSEVSREIRLIADKLNETKYDFVNQLPISFEKEDKAKDIIIEFLEIVLKEFDLDDETAFDNVTNFGMRIGEFALNNGARLDESIDKISNIRRLLWKHIKEQVLVLEARIDTVLEVADIFDPLFDRAIFALSTAYMNSYRENLDKAEDEFLKLSAPVVPIFKGTAVLPIIGGIDEKRADQLMKTALYEAGQRELDYLFIDLSGVSVVDTMVAYHIFKIIKSLKLIGVETVLAGIRPEVSHTMVSLGIDFAKIKTHSSLQQALSMYMNVSNQIN</sequence>
<dbReference type="PROSITE" id="PS50801">
    <property type="entry name" value="STAS"/>
    <property type="match status" value="1"/>
</dbReference>
<evidence type="ECO:0000313" key="3">
    <source>
        <dbReference type="EMBL" id="OZU88872.1"/>
    </source>
</evidence>
<dbReference type="InterPro" id="IPR036513">
    <property type="entry name" value="STAS_dom_sf"/>
</dbReference>
<dbReference type="Proteomes" id="UP000216498">
    <property type="component" value="Unassembled WGS sequence"/>
</dbReference>
<dbReference type="CDD" id="cd07041">
    <property type="entry name" value="STAS_RsbR_RsbS_like"/>
    <property type="match status" value="1"/>
</dbReference>
<protein>
    <recommendedName>
        <fullName evidence="2">STAS domain-containing protein</fullName>
    </recommendedName>
</protein>
<dbReference type="AlphaFoldDB" id="A0A265NA18"/>
<comment type="caution">
    <text evidence="3">The sequence shown here is derived from an EMBL/GenBank/DDBJ whole genome shotgun (WGS) entry which is preliminary data.</text>
</comment>
<keyword evidence="1" id="KW-0597">Phosphoprotein</keyword>
<dbReference type="Pfam" id="PF01740">
    <property type="entry name" value="STAS"/>
    <property type="match status" value="1"/>
</dbReference>
<dbReference type="Gene3D" id="3.30.750.24">
    <property type="entry name" value="STAS domain"/>
    <property type="match status" value="1"/>
</dbReference>
<dbReference type="PANTHER" id="PTHR33745">
    <property type="entry name" value="RSBT ANTAGONIST PROTEIN RSBS-RELATED"/>
    <property type="match status" value="1"/>
</dbReference>
<reference evidence="3 4" key="1">
    <citation type="submission" date="2017-08" db="EMBL/GenBank/DDBJ databases">
        <title>Virgibacillus indicus sp. nov. and Virgibacillus profoundi sp. nov, two moderately halophilic bacteria isolated from marine sediment by using the Microfluidic Streak Plate.</title>
        <authorList>
            <person name="Xu B."/>
            <person name="Hu B."/>
            <person name="Wang J."/>
            <person name="Zhu Y."/>
            <person name="Huang L."/>
            <person name="Du W."/>
            <person name="Huang Y."/>
        </authorList>
    </citation>
    <scope>NUCLEOTIDE SEQUENCE [LARGE SCALE GENOMIC DNA]</scope>
    <source>
        <strain evidence="3 4">IO3-P2-C2</strain>
    </source>
</reference>
<dbReference type="InterPro" id="IPR051932">
    <property type="entry name" value="Bact_StressResp_Reg"/>
</dbReference>
<feature type="domain" description="STAS" evidence="2">
    <location>
        <begin position="157"/>
        <end position="268"/>
    </location>
</feature>
<keyword evidence="4" id="KW-1185">Reference proteome</keyword>
<dbReference type="SUPFAM" id="SSF52091">
    <property type="entry name" value="SpoIIaa-like"/>
    <property type="match status" value="1"/>
</dbReference>
<organism evidence="3 4">
    <name type="scientific">Virgibacillus indicus</name>
    <dbReference type="NCBI Taxonomy" id="2024554"/>
    <lineage>
        <taxon>Bacteria</taxon>
        <taxon>Bacillati</taxon>
        <taxon>Bacillota</taxon>
        <taxon>Bacilli</taxon>
        <taxon>Bacillales</taxon>
        <taxon>Bacillaceae</taxon>
        <taxon>Virgibacillus</taxon>
    </lineage>
</organism>
<evidence type="ECO:0000313" key="4">
    <source>
        <dbReference type="Proteomes" id="UP000216498"/>
    </source>
</evidence>
<evidence type="ECO:0000259" key="2">
    <source>
        <dbReference type="PROSITE" id="PS50801"/>
    </source>
</evidence>
<name>A0A265NA18_9BACI</name>
<proteinExistence type="predicted"/>